<evidence type="ECO:0000313" key="3">
    <source>
        <dbReference type="Proteomes" id="UP000625247"/>
    </source>
</evidence>
<gene>
    <name evidence="2" type="ORF">IFT62_21700</name>
</gene>
<evidence type="ECO:0000256" key="1">
    <source>
        <dbReference type="SAM" id="MobiDB-lite"/>
    </source>
</evidence>
<dbReference type="EMBL" id="JACYNP010000012">
    <property type="protein sequence ID" value="MBD8123821.1"/>
    <property type="molecule type" value="Genomic_DNA"/>
</dbReference>
<dbReference type="InterPro" id="IPR021327">
    <property type="entry name" value="DUF2934"/>
</dbReference>
<feature type="region of interest" description="Disordered" evidence="1">
    <location>
        <begin position="32"/>
        <end position="89"/>
    </location>
</feature>
<keyword evidence="3" id="KW-1185">Reference proteome</keyword>
<sequence length="89" mass="9887">MDEETLRKTAYRIWEERGRPDGQDFEHWLQARQEYDDNGNDGLPGSISSSVTPPGVGESLDNLSTDAARAETPPHTGARSKGKRTTKRS</sequence>
<dbReference type="RefSeq" id="WP_037017861.1">
    <property type="nucleotide sequence ID" value="NZ_JACYNP010000012.1"/>
</dbReference>
<reference evidence="2 3" key="1">
    <citation type="journal article" date="2020" name="FEMS Microbiol. Ecol.">
        <title>Temporal dynamics of bacterial communities during seed development and maturation.</title>
        <authorList>
            <person name="Chesneau G."/>
            <person name="Torres-Cortes G."/>
            <person name="Briand M."/>
            <person name="Darrasse A."/>
            <person name="Preveaux A."/>
            <person name="Marais C."/>
            <person name="Jacques M.A."/>
            <person name="Shade A."/>
            <person name="Barret M."/>
        </authorList>
    </citation>
    <scope>NUCLEOTIDE SEQUENCE [LARGE SCALE GENOMIC DNA]</scope>
    <source>
        <strain evidence="2 3">CFBP13723</strain>
    </source>
</reference>
<dbReference type="Pfam" id="PF11154">
    <property type="entry name" value="DUF2934"/>
    <property type="match status" value="1"/>
</dbReference>
<feature type="compositionally biased region" description="Basic residues" evidence="1">
    <location>
        <begin position="78"/>
        <end position="89"/>
    </location>
</feature>
<evidence type="ECO:0000313" key="2">
    <source>
        <dbReference type="EMBL" id="MBD8123821.1"/>
    </source>
</evidence>
<comment type="caution">
    <text evidence="2">The sequence shown here is derived from an EMBL/GenBank/DDBJ whole genome shotgun (WGS) entry which is preliminary data.</text>
</comment>
<proteinExistence type="predicted"/>
<protein>
    <submittedName>
        <fullName evidence="2">DUF2934 domain-containing protein</fullName>
    </submittedName>
</protein>
<accession>A0ABR9ACP3</accession>
<name>A0ABR9ACP3_9PSED</name>
<dbReference type="Proteomes" id="UP000625247">
    <property type="component" value="Unassembled WGS sequence"/>
</dbReference>
<organism evidence="2 3">
    <name type="scientific">Pseudomonas lutea</name>
    <dbReference type="NCBI Taxonomy" id="243924"/>
    <lineage>
        <taxon>Bacteria</taxon>
        <taxon>Pseudomonadati</taxon>
        <taxon>Pseudomonadota</taxon>
        <taxon>Gammaproteobacteria</taxon>
        <taxon>Pseudomonadales</taxon>
        <taxon>Pseudomonadaceae</taxon>
        <taxon>Pseudomonas</taxon>
    </lineage>
</organism>